<dbReference type="HOGENOM" id="CLU_024784_1_0_7"/>
<dbReference type="EMBL" id="CP009788">
    <property type="protein sequence ID" value="AJE03464.1"/>
    <property type="molecule type" value="Genomic_DNA"/>
</dbReference>
<organism evidence="6 7">
    <name type="scientific">Geobacter pickeringii</name>
    <dbReference type="NCBI Taxonomy" id="345632"/>
    <lineage>
        <taxon>Bacteria</taxon>
        <taxon>Pseudomonadati</taxon>
        <taxon>Thermodesulfobacteriota</taxon>
        <taxon>Desulfuromonadia</taxon>
        <taxon>Geobacterales</taxon>
        <taxon>Geobacteraceae</taxon>
        <taxon>Geobacter</taxon>
    </lineage>
</organism>
<dbReference type="PANTHER" id="PTHR43547">
    <property type="entry name" value="TWO-COMPONENT HISTIDINE KINASE"/>
    <property type="match status" value="1"/>
</dbReference>
<feature type="transmembrane region" description="Helical" evidence="4">
    <location>
        <begin position="200"/>
        <end position="222"/>
    </location>
</feature>
<evidence type="ECO:0000256" key="2">
    <source>
        <dbReference type="ARBA" id="ARBA00012438"/>
    </source>
</evidence>
<feature type="domain" description="Histidine kinase" evidence="5">
    <location>
        <begin position="484"/>
        <end position="684"/>
    </location>
</feature>
<dbReference type="Gene3D" id="1.10.287.130">
    <property type="match status" value="1"/>
</dbReference>
<dbReference type="Proteomes" id="UP000057609">
    <property type="component" value="Chromosome"/>
</dbReference>
<evidence type="ECO:0000259" key="5">
    <source>
        <dbReference type="PROSITE" id="PS50109"/>
    </source>
</evidence>
<protein>
    <recommendedName>
        <fullName evidence="2">histidine kinase</fullName>
        <ecNumber evidence="2">2.7.13.3</ecNumber>
    </recommendedName>
</protein>
<dbReference type="SUPFAM" id="SSF55874">
    <property type="entry name" value="ATPase domain of HSP90 chaperone/DNA topoisomerase II/histidine kinase"/>
    <property type="match status" value="1"/>
</dbReference>
<dbReference type="InterPro" id="IPR003594">
    <property type="entry name" value="HATPase_dom"/>
</dbReference>
<keyword evidence="4" id="KW-1133">Transmembrane helix</keyword>
<evidence type="ECO:0000256" key="1">
    <source>
        <dbReference type="ARBA" id="ARBA00000085"/>
    </source>
</evidence>
<feature type="transmembrane region" description="Helical" evidence="4">
    <location>
        <begin position="267"/>
        <end position="286"/>
    </location>
</feature>
<evidence type="ECO:0000313" key="6">
    <source>
        <dbReference type="EMBL" id="AJE03464.1"/>
    </source>
</evidence>
<reference evidence="6 7" key="1">
    <citation type="journal article" date="2015" name="Genome Announc.">
        <title>Complete Genome of Geobacter pickeringii G13T, a Metal-Reducing Isolate from Sedimentary Kaolin Deposits.</title>
        <authorList>
            <person name="Badalamenti J.P."/>
            <person name="Bond D.R."/>
        </authorList>
    </citation>
    <scope>NUCLEOTIDE SEQUENCE [LARGE SCALE GENOMIC DNA]</scope>
    <source>
        <strain evidence="6 7">G13</strain>
    </source>
</reference>
<dbReference type="PROSITE" id="PS50109">
    <property type="entry name" value="HIS_KIN"/>
    <property type="match status" value="1"/>
</dbReference>
<dbReference type="InterPro" id="IPR036890">
    <property type="entry name" value="HATPase_C_sf"/>
</dbReference>
<dbReference type="KEGG" id="gpi:GPICK_08965"/>
<dbReference type="GO" id="GO:0000155">
    <property type="term" value="F:phosphorelay sensor kinase activity"/>
    <property type="evidence" value="ECO:0007669"/>
    <property type="project" value="TreeGrafter"/>
</dbReference>
<proteinExistence type="predicted"/>
<name>A0A0B5BE87_9BACT</name>
<keyword evidence="6" id="KW-0808">Transferase</keyword>
<evidence type="ECO:0000256" key="3">
    <source>
        <dbReference type="ARBA" id="ARBA00022553"/>
    </source>
</evidence>
<feature type="transmembrane region" description="Helical" evidence="4">
    <location>
        <begin position="35"/>
        <end position="58"/>
    </location>
</feature>
<feature type="transmembrane region" description="Helical" evidence="4">
    <location>
        <begin position="234"/>
        <end position="255"/>
    </location>
</feature>
<evidence type="ECO:0000256" key="4">
    <source>
        <dbReference type="SAM" id="Phobius"/>
    </source>
</evidence>
<dbReference type="STRING" id="345632.GPICK_08965"/>
<keyword evidence="7" id="KW-1185">Reference proteome</keyword>
<dbReference type="PANTHER" id="PTHR43547:SF2">
    <property type="entry name" value="HYBRID SIGNAL TRANSDUCTION HISTIDINE KINASE C"/>
    <property type="match status" value="1"/>
</dbReference>
<comment type="catalytic activity">
    <reaction evidence="1">
        <text>ATP + protein L-histidine = ADP + protein N-phospho-L-histidine.</text>
        <dbReference type="EC" id="2.7.13.3"/>
    </reaction>
</comment>
<dbReference type="PRINTS" id="PR00344">
    <property type="entry name" value="BCTRLSENSOR"/>
</dbReference>
<accession>A0A0B5BE87</accession>
<dbReference type="CDD" id="cd00075">
    <property type="entry name" value="HATPase"/>
    <property type="match status" value="1"/>
</dbReference>
<dbReference type="InterPro" id="IPR004358">
    <property type="entry name" value="Sig_transdc_His_kin-like_C"/>
</dbReference>
<dbReference type="Gene3D" id="3.30.450.40">
    <property type="match status" value="1"/>
</dbReference>
<keyword evidence="4" id="KW-0472">Membrane</keyword>
<dbReference type="SMART" id="SM00387">
    <property type="entry name" value="HATPase_c"/>
    <property type="match status" value="1"/>
</dbReference>
<feature type="transmembrane region" description="Helical" evidence="4">
    <location>
        <begin position="64"/>
        <end position="82"/>
    </location>
</feature>
<dbReference type="AlphaFoldDB" id="A0A0B5BE87"/>
<dbReference type="EC" id="2.7.13.3" evidence="2"/>
<evidence type="ECO:0000313" key="7">
    <source>
        <dbReference type="Proteomes" id="UP000057609"/>
    </source>
</evidence>
<feature type="transmembrane region" description="Helical" evidence="4">
    <location>
        <begin position="167"/>
        <end position="188"/>
    </location>
</feature>
<feature type="transmembrane region" description="Helical" evidence="4">
    <location>
        <begin position="135"/>
        <end position="155"/>
    </location>
</feature>
<dbReference type="Pfam" id="PF02518">
    <property type="entry name" value="HATPase_c"/>
    <property type="match status" value="1"/>
</dbReference>
<feature type="transmembrane region" description="Helical" evidence="4">
    <location>
        <begin position="6"/>
        <end position="23"/>
    </location>
</feature>
<sequence>MVQIVVSTIAISLALVWCVFVVWRGGRTFATYATVAAVFISAALEASDLLAIVFPAATFHWKRFALLAESVLPAAWFLFSLTHSRELGGRHAPFPQRLFLVGTLAFPAAVVVLPAESFFYSPDFAAERVLFLSNAGFWFYGGLLVYFVLALVNLEATYRGASLSSRWVIKFDFIGAVSFLSALVFYYSQALLYRTVNMNLMPVRSVMLILAVAMMFYSLIFRGGGARIAVSRSMAYKSVVLVAVGFYLIALGLLGEGLKYFGESGQRALAVALAFIAGVALLVLLLSETAKRKIKVFLHKNFYQSKYDYRTQWLQFTDRLTVAKSGDELREAVLVGYCEIFAMGCAALFVRGGEGGGFRWAAGVGLSRPEIFFTAHEPVLLPLEERSWVVDFRDEEPRFNDPDIDRRLTEDGIIFLVPLLNSGILEGIVALGRPIDPKEQYLYEDFDLMKTMGRQASSALRNLRLADELLQAKELEVMGKVSAFILHDLKNLVYTLSLTVENAQDHLRDPEFQSDMLATLSNTVGRMKVLISKLSNLPDRLSLKREAVDLLQLVSEARSLVASEGEIAVEGRQVSAWVDREEIQKVVLNLIVNALEATEGKGPVAVTVGEGSGPFFRVADRGCGIAEDFLHKDLFTPFRTTKKKGLGIGLYQCRQIVEAHGGWIEVESAVGEGTTFTVWLQSQLSS</sequence>
<dbReference type="RefSeq" id="WP_039742384.1">
    <property type="nucleotide sequence ID" value="NZ_CP009788.1"/>
</dbReference>
<dbReference type="OrthoDB" id="9785691at2"/>
<keyword evidence="4" id="KW-0812">Transmembrane</keyword>
<gene>
    <name evidence="6" type="ORF">GPICK_08965</name>
</gene>
<feature type="transmembrane region" description="Helical" evidence="4">
    <location>
        <begin position="94"/>
        <end position="115"/>
    </location>
</feature>
<dbReference type="NCBIfam" id="TIGR02916">
    <property type="entry name" value="PEP_his_kin"/>
    <property type="match status" value="1"/>
</dbReference>
<keyword evidence="6" id="KW-0418">Kinase</keyword>
<dbReference type="SUPFAM" id="SSF55781">
    <property type="entry name" value="GAF domain-like"/>
    <property type="match status" value="1"/>
</dbReference>
<dbReference type="Gene3D" id="3.30.565.10">
    <property type="entry name" value="Histidine kinase-like ATPase, C-terminal domain"/>
    <property type="match status" value="1"/>
</dbReference>
<keyword evidence="3" id="KW-0597">Phosphoprotein</keyword>
<dbReference type="InterPro" id="IPR029016">
    <property type="entry name" value="GAF-like_dom_sf"/>
</dbReference>
<dbReference type="InterPro" id="IPR005467">
    <property type="entry name" value="His_kinase_dom"/>
</dbReference>
<dbReference type="InterPro" id="IPR014265">
    <property type="entry name" value="XrtA/PrsK"/>
</dbReference>